<sequence length="577" mass="64429">MMEHLSPYTSQSWSSTHQDFRRLRFFVWTGGDPGFTLTTAGDSLCSVASDEYAELRVEHITSSKMSKTPSIIRLRSSTSNNRMRYDIMLKRPKLGVKFAGDGSHDIPIVVQKADRRLSLQGSHCDSISVSEICLGDVLVAVNGKDTVAAGLNMAMNYLKTCPRPVKLTFERPVHDDNVNDGKKIKGQAAKNTCSTLSPLCQNHTNRSGRENVVIKWEYGPLGVTMLEDAISGVPIVNRLTGKGSAANMERLQHGFYLHSINGSLVEGHSLNQIYRDLLMLSKPVTLVFFPPRSDDTSDASGEYQRNSDSWSSSIAFDRSSDRELEPDAHRATVTASSAHRCSEQVSSIRDEYEYEVVWTSTRLGLQLKMLHNSNQKSAKKDKAVQKPTRCQYPIIHQVLEESTLDLPSDAVGHLFVSINNWCIAGLGVSELRTLLGATSKPALLRFRRREGIPGFQRTFLSTSSYDTDETSMHRRKRSFGSLYSILWSQGKLGIVFGCFEESDQPNTLTVYVKSIGPGQAQKSKLVGIGDILCSINGRELPPKQHFKKNLRSLVHTMQPVTLVFRRVTIPNWVERRS</sequence>
<dbReference type="EMBL" id="CM047583">
    <property type="protein sequence ID" value="KAI9914033.1"/>
    <property type="molecule type" value="Genomic_DNA"/>
</dbReference>
<evidence type="ECO:0000313" key="2">
    <source>
        <dbReference type="Proteomes" id="UP001163321"/>
    </source>
</evidence>
<proteinExistence type="predicted"/>
<accession>A0ACC0W5F1</accession>
<dbReference type="Proteomes" id="UP001163321">
    <property type="component" value="Chromosome 4"/>
</dbReference>
<comment type="caution">
    <text evidence="1">The sequence shown here is derived from an EMBL/GenBank/DDBJ whole genome shotgun (WGS) entry which is preliminary data.</text>
</comment>
<evidence type="ECO:0000313" key="1">
    <source>
        <dbReference type="EMBL" id="KAI9914033.1"/>
    </source>
</evidence>
<name>A0ACC0W5F1_9STRA</name>
<organism evidence="1 2">
    <name type="scientific">Peronosclerospora sorghi</name>
    <dbReference type="NCBI Taxonomy" id="230839"/>
    <lineage>
        <taxon>Eukaryota</taxon>
        <taxon>Sar</taxon>
        <taxon>Stramenopiles</taxon>
        <taxon>Oomycota</taxon>
        <taxon>Peronosporomycetes</taxon>
        <taxon>Peronosporales</taxon>
        <taxon>Peronosporaceae</taxon>
        <taxon>Peronosclerospora</taxon>
    </lineage>
</organism>
<gene>
    <name evidence="1" type="ORF">PsorP6_005088</name>
</gene>
<protein>
    <submittedName>
        <fullName evidence="1">Uncharacterized protein</fullName>
    </submittedName>
</protein>
<reference evidence="1 2" key="1">
    <citation type="journal article" date="2022" name="bioRxiv">
        <title>The genome of the oomycete Peronosclerospora sorghi, a cosmopolitan pathogen of maize and sorghum, is inflated with dispersed pseudogenes.</title>
        <authorList>
            <person name="Fletcher K."/>
            <person name="Martin F."/>
            <person name="Isakeit T."/>
            <person name="Cavanaugh K."/>
            <person name="Magill C."/>
            <person name="Michelmore R."/>
        </authorList>
    </citation>
    <scope>NUCLEOTIDE SEQUENCE [LARGE SCALE GENOMIC DNA]</scope>
    <source>
        <strain evidence="1">P6</strain>
    </source>
</reference>
<keyword evidence="2" id="KW-1185">Reference proteome</keyword>